<dbReference type="FunFam" id="3.90.110.10:FF:000004">
    <property type="entry name" value="Malate dehydrogenase"/>
    <property type="match status" value="1"/>
</dbReference>
<dbReference type="InterPro" id="IPR011275">
    <property type="entry name" value="Malate_DH_type3"/>
</dbReference>
<dbReference type="HAMAP" id="MF_00487">
    <property type="entry name" value="Malate_dehydrog_3"/>
    <property type="match status" value="1"/>
</dbReference>
<sequence>MVVRGKVTIVGAGFVGATAAQRIAESNLAHVVMVDIPQKEGPTKGKALDMLESAPLMGFDSHIIGTSDYKDTSDSDVVVITAGMPRKPGMTREDLIATNTSIIKSVIEPVVKNSPKAILIVVTNPLDAMVYAAYKLSGFPRERVIGQSGALDSTRFRSFIALELGVSMQDVQALVIGGHTDVGMVPLASHASVAGIPLAQLLSTQQIEKLIERTRKGGTEIVELLGEGSAYYAPSAGVTQMVEAILLDQKRIIPSAVYLQGEYSVKDLFLCVPVILGASGMEKVIELKLPLNEQEMFKKSAELVRQTVGQVRL</sequence>
<dbReference type="PRINTS" id="PR00086">
    <property type="entry name" value="LLDHDRGNASE"/>
</dbReference>
<keyword evidence="3 4" id="KW-0520">NAD</keyword>
<dbReference type="Proteomes" id="UP000179157">
    <property type="component" value="Unassembled WGS sequence"/>
</dbReference>
<keyword evidence="1 4" id="KW-0816">Tricarboxylic acid cycle</keyword>
<comment type="similarity">
    <text evidence="4">Belongs to the LDH/MDH superfamily. MDH type 3 family.</text>
</comment>
<comment type="function">
    <text evidence="4">Catalyzes the reversible oxidation of malate to oxaloacetate.</text>
</comment>
<evidence type="ECO:0000313" key="10">
    <source>
        <dbReference type="EMBL" id="OGF54217.1"/>
    </source>
</evidence>
<dbReference type="GO" id="GO:0030060">
    <property type="term" value="F:L-malate dehydrogenase (NAD+) activity"/>
    <property type="evidence" value="ECO:0007669"/>
    <property type="project" value="UniProtKB-UniRule"/>
</dbReference>
<dbReference type="EMBL" id="MFGX01000086">
    <property type="protein sequence ID" value="OGF54217.1"/>
    <property type="molecule type" value="Genomic_DNA"/>
</dbReference>
<comment type="catalytic activity">
    <reaction evidence="4">
        <text>(S)-malate + NAD(+) = oxaloacetate + NADH + H(+)</text>
        <dbReference type="Rhea" id="RHEA:21432"/>
        <dbReference type="ChEBI" id="CHEBI:15378"/>
        <dbReference type="ChEBI" id="CHEBI:15589"/>
        <dbReference type="ChEBI" id="CHEBI:16452"/>
        <dbReference type="ChEBI" id="CHEBI:57540"/>
        <dbReference type="ChEBI" id="CHEBI:57945"/>
        <dbReference type="EC" id="1.1.1.37"/>
    </reaction>
</comment>
<dbReference type="SUPFAM" id="SSF51735">
    <property type="entry name" value="NAD(P)-binding Rossmann-fold domains"/>
    <property type="match status" value="1"/>
</dbReference>
<evidence type="ECO:0000256" key="7">
    <source>
        <dbReference type="PIRSR" id="PIRSR000102-3"/>
    </source>
</evidence>
<dbReference type="PANTHER" id="PTHR43128:SF16">
    <property type="entry name" value="L-LACTATE DEHYDROGENASE"/>
    <property type="match status" value="1"/>
</dbReference>
<dbReference type="PIRSF" id="PIRSF000102">
    <property type="entry name" value="Lac_mal_DH"/>
    <property type="match status" value="1"/>
</dbReference>
<name>A0A1F5UST9_FRAXR</name>
<dbReference type="InterPro" id="IPR015955">
    <property type="entry name" value="Lactate_DH/Glyco_Ohase_4_C"/>
</dbReference>
<dbReference type="InterPro" id="IPR001557">
    <property type="entry name" value="L-lactate/malate_DH"/>
</dbReference>
<feature type="binding site" evidence="4 7">
    <location>
        <position position="99"/>
    </location>
    <ligand>
        <name>NAD(+)</name>
        <dbReference type="ChEBI" id="CHEBI:57540"/>
    </ligand>
</feature>
<dbReference type="FunFam" id="3.40.50.720:FF:000018">
    <property type="entry name" value="Malate dehydrogenase"/>
    <property type="match status" value="1"/>
</dbReference>
<reference evidence="10 11" key="1">
    <citation type="journal article" date="2016" name="Nat. Commun.">
        <title>Thousands of microbial genomes shed light on interconnected biogeochemical processes in an aquifer system.</title>
        <authorList>
            <person name="Anantharaman K."/>
            <person name="Brown C.T."/>
            <person name="Hug L.A."/>
            <person name="Sharon I."/>
            <person name="Castelle C.J."/>
            <person name="Probst A.J."/>
            <person name="Thomas B.C."/>
            <person name="Singh A."/>
            <person name="Wilkins M.J."/>
            <person name="Karaoz U."/>
            <person name="Brodie E.L."/>
            <person name="Williams K.H."/>
            <person name="Hubbard S.S."/>
            <person name="Banfield J.F."/>
        </authorList>
    </citation>
    <scope>NUCLEOTIDE SEQUENCE [LARGE SCALE GENOMIC DNA]</scope>
    <source>
        <strain evidence="11">RBG_16_55_9</strain>
    </source>
</reference>
<dbReference type="Pfam" id="PF00056">
    <property type="entry name" value="Ldh_1_N"/>
    <property type="match status" value="1"/>
</dbReference>
<evidence type="ECO:0000256" key="6">
    <source>
        <dbReference type="PIRSR" id="PIRSR000102-2"/>
    </source>
</evidence>
<feature type="domain" description="Lactate/malate dehydrogenase N-terminal" evidence="8">
    <location>
        <begin position="6"/>
        <end position="146"/>
    </location>
</feature>
<evidence type="ECO:0000256" key="3">
    <source>
        <dbReference type="ARBA" id="ARBA00023027"/>
    </source>
</evidence>
<evidence type="ECO:0000259" key="8">
    <source>
        <dbReference type="Pfam" id="PF00056"/>
    </source>
</evidence>
<dbReference type="GO" id="GO:0006099">
    <property type="term" value="P:tricarboxylic acid cycle"/>
    <property type="evidence" value="ECO:0007669"/>
    <property type="project" value="UniProtKB-UniRule"/>
</dbReference>
<dbReference type="Gene3D" id="3.40.50.720">
    <property type="entry name" value="NAD(P)-binding Rossmann-like Domain"/>
    <property type="match status" value="1"/>
</dbReference>
<feature type="domain" description="Lactate/malate dehydrogenase C-terminal" evidence="9">
    <location>
        <begin position="151"/>
        <end position="306"/>
    </location>
</feature>
<accession>A0A1F5UST9</accession>
<feature type="binding site" evidence="4 6">
    <location>
        <position position="124"/>
    </location>
    <ligand>
        <name>substrate</name>
    </ligand>
</feature>
<organism evidence="10 11">
    <name type="scientific">Fraserbacteria sp. (strain RBG_16_55_9)</name>
    <dbReference type="NCBI Taxonomy" id="1817864"/>
    <lineage>
        <taxon>Bacteria</taxon>
        <taxon>Candidatus Fraseribacteriota</taxon>
    </lineage>
</organism>
<dbReference type="CDD" id="cd01339">
    <property type="entry name" value="LDH-like_MDH"/>
    <property type="match status" value="1"/>
</dbReference>
<evidence type="ECO:0000256" key="1">
    <source>
        <dbReference type="ARBA" id="ARBA00022532"/>
    </source>
</evidence>
<evidence type="ECO:0000256" key="4">
    <source>
        <dbReference type="HAMAP-Rule" id="MF_00487"/>
    </source>
</evidence>
<dbReference type="NCBIfam" id="TIGR01763">
    <property type="entry name" value="MalateDH_bact"/>
    <property type="match status" value="1"/>
</dbReference>
<dbReference type="STRING" id="1817864.A2Z21_06285"/>
<dbReference type="AlphaFoldDB" id="A0A1F5UST9"/>
<dbReference type="InterPro" id="IPR036291">
    <property type="entry name" value="NAD(P)-bd_dom_sf"/>
</dbReference>
<dbReference type="Pfam" id="PF02866">
    <property type="entry name" value="Ldh_1_C"/>
    <property type="match status" value="1"/>
</dbReference>
<feature type="binding site" evidence="4 7">
    <location>
        <begin position="11"/>
        <end position="16"/>
    </location>
    <ligand>
        <name>NAD(+)</name>
        <dbReference type="ChEBI" id="CHEBI:57540"/>
    </ligand>
</feature>
<comment type="caution">
    <text evidence="10">The sequence shown here is derived from an EMBL/GenBank/DDBJ whole genome shotgun (WGS) entry which is preliminary data.</text>
</comment>
<feature type="binding site" evidence="4 6">
    <location>
        <position position="86"/>
    </location>
    <ligand>
        <name>substrate</name>
    </ligand>
</feature>
<dbReference type="InterPro" id="IPR022383">
    <property type="entry name" value="Lactate/malate_DH_C"/>
</dbReference>
<dbReference type="EC" id="1.1.1.37" evidence="4"/>
<dbReference type="InterPro" id="IPR001236">
    <property type="entry name" value="Lactate/malate_DH_N"/>
</dbReference>
<dbReference type="SUPFAM" id="SSF56327">
    <property type="entry name" value="LDH C-terminal domain-like"/>
    <property type="match status" value="1"/>
</dbReference>
<dbReference type="Gene3D" id="3.90.110.10">
    <property type="entry name" value="Lactate dehydrogenase/glycoside hydrolase, family 4, C-terminal"/>
    <property type="match status" value="1"/>
</dbReference>
<dbReference type="PANTHER" id="PTHR43128">
    <property type="entry name" value="L-2-HYDROXYCARBOXYLATE DEHYDROGENASE (NAD(P)(+))"/>
    <property type="match status" value="1"/>
</dbReference>
<dbReference type="GO" id="GO:0004459">
    <property type="term" value="F:L-lactate dehydrogenase (NAD+) activity"/>
    <property type="evidence" value="ECO:0007669"/>
    <property type="project" value="TreeGrafter"/>
</dbReference>
<protein>
    <recommendedName>
        <fullName evidence="4">Malate dehydrogenase</fullName>
        <ecNumber evidence="4">1.1.1.37</ecNumber>
    </recommendedName>
</protein>
<feature type="binding site" evidence="4 6">
    <location>
        <position position="155"/>
    </location>
    <ligand>
        <name>substrate</name>
    </ligand>
</feature>
<feature type="binding site" evidence="4 6">
    <location>
        <position position="92"/>
    </location>
    <ligand>
        <name>substrate</name>
    </ligand>
</feature>
<feature type="active site" description="Proton acceptor" evidence="4 5">
    <location>
        <position position="179"/>
    </location>
</feature>
<evidence type="ECO:0000256" key="2">
    <source>
        <dbReference type="ARBA" id="ARBA00023002"/>
    </source>
</evidence>
<evidence type="ECO:0000256" key="5">
    <source>
        <dbReference type="PIRSR" id="PIRSR000102-1"/>
    </source>
</evidence>
<feature type="binding site" evidence="4 7">
    <location>
        <begin position="122"/>
        <end position="124"/>
    </location>
    <ligand>
        <name>NAD(+)</name>
        <dbReference type="ChEBI" id="CHEBI:57540"/>
    </ligand>
</feature>
<dbReference type="GO" id="GO:0006089">
    <property type="term" value="P:lactate metabolic process"/>
    <property type="evidence" value="ECO:0007669"/>
    <property type="project" value="TreeGrafter"/>
</dbReference>
<proteinExistence type="inferred from homology"/>
<feature type="binding site" evidence="4 7">
    <location>
        <position position="35"/>
    </location>
    <ligand>
        <name>NAD(+)</name>
        <dbReference type="ChEBI" id="CHEBI:57540"/>
    </ligand>
</feature>
<evidence type="ECO:0000259" key="9">
    <source>
        <dbReference type="Pfam" id="PF02866"/>
    </source>
</evidence>
<keyword evidence="2 4" id="KW-0560">Oxidoreductase</keyword>
<gene>
    <name evidence="4" type="primary">mdh</name>
    <name evidence="10" type="ORF">A2Z21_06285</name>
</gene>
<evidence type="ECO:0000313" key="11">
    <source>
        <dbReference type="Proteomes" id="UP000179157"/>
    </source>
</evidence>
<dbReference type="NCBIfam" id="NF004863">
    <property type="entry name" value="PRK06223.1"/>
    <property type="match status" value="1"/>
</dbReference>